<accession>A0A242K465</accession>
<evidence type="ECO:0000256" key="2">
    <source>
        <dbReference type="ARBA" id="ARBA00007776"/>
    </source>
</evidence>
<evidence type="ECO:0000313" key="9">
    <source>
        <dbReference type="EMBL" id="OTP14319.1"/>
    </source>
</evidence>
<feature type="transmembrane region" description="Helical" evidence="8">
    <location>
        <begin position="143"/>
        <end position="162"/>
    </location>
</feature>
<evidence type="ECO:0000256" key="3">
    <source>
        <dbReference type="ARBA" id="ARBA00022475"/>
    </source>
</evidence>
<evidence type="ECO:0000256" key="8">
    <source>
        <dbReference type="SAM" id="Phobius"/>
    </source>
</evidence>
<protein>
    <submittedName>
        <fullName evidence="9">Rod shape-determining protein MreD</fullName>
    </submittedName>
</protein>
<evidence type="ECO:0000256" key="7">
    <source>
        <dbReference type="ARBA" id="ARBA00023136"/>
    </source>
</evidence>
<dbReference type="Pfam" id="PF04093">
    <property type="entry name" value="MreD"/>
    <property type="match status" value="1"/>
</dbReference>
<keyword evidence="6 8" id="KW-1133">Transmembrane helix</keyword>
<gene>
    <name evidence="10" type="ORF">A5888_002416</name>
    <name evidence="9" type="ORF">A5888_002420</name>
</gene>
<proteinExistence type="inferred from homology"/>
<comment type="subcellular location">
    <subcellularLocation>
        <location evidence="1">Cell membrane</location>
        <topology evidence="1">Multi-pass membrane protein</topology>
    </subcellularLocation>
</comment>
<evidence type="ECO:0000256" key="4">
    <source>
        <dbReference type="ARBA" id="ARBA00022692"/>
    </source>
</evidence>
<evidence type="ECO:0000313" key="10">
    <source>
        <dbReference type="EMBL" id="WYJ90659.1"/>
    </source>
</evidence>
<keyword evidence="3" id="KW-1003">Cell membrane</keyword>
<dbReference type="Proteomes" id="UP000195141">
    <property type="component" value="Chromosome"/>
</dbReference>
<evidence type="ECO:0000313" key="11">
    <source>
        <dbReference type="Proteomes" id="UP000195141"/>
    </source>
</evidence>
<evidence type="ECO:0000256" key="5">
    <source>
        <dbReference type="ARBA" id="ARBA00022960"/>
    </source>
</evidence>
<comment type="similarity">
    <text evidence="2">Belongs to the MreD family.</text>
</comment>
<dbReference type="RefSeq" id="WP_086349482.1">
    <property type="nucleotide sequence ID" value="NZ_CP147247.1"/>
</dbReference>
<evidence type="ECO:0000256" key="1">
    <source>
        <dbReference type="ARBA" id="ARBA00004651"/>
    </source>
</evidence>
<reference evidence="10" key="3">
    <citation type="submission" date="2024-03" db="EMBL/GenBank/DDBJ databases">
        <title>The Genome Sequence of Enterococcus sp. DIV0242b.</title>
        <authorList>
            <consortium name="The Broad Institute Genomics Platform"/>
            <consortium name="The Broad Institute Microbial Omics Core"/>
            <consortium name="The Broad Institute Genomic Center for Infectious Diseases"/>
            <person name="Earl A."/>
            <person name="Manson A."/>
            <person name="Gilmore M."/>
            <person name="Schwartman J."/>
            <person name="Shea T."/>
            <person name="Abouelleil A."/>
            <person name="Cao P."/>
            <person name="Chapman S."/>
            <person name="Cusick C."/>
            <person name="Young S."/>
            <person name="Neafsey D."/>
            <person name="Nusbaum C."/>
            <person name="Birren B."/>
        </authorList>
    </citation>
    <scope>NUCLEOTIDE SEQUENCE</scope>
    <source>
        <strain evidence="10">9E7_DIV0242</strain>
    </source>
</reference>
<name>A0A242K465_9ENTE</name>
<dbReference type="OrthoDB" id="2148512at2"/>
<dbReference type="GO" id="GO:0008360">
    <property type="term" value="P:regulation of cell shape"/>
    <property type="evidence" value="ECO:0007669"/>
    <property type="project" value="UniProtKB-KW"/>
</dbReference>
<dbReference type="InterPro" id="IPR007227">
    <property type="entry name" value="Cell_shape_determining_MreD"/>
</dbReference>
<dbReference type="AlphaFoldDB" id="A0A242K465"/>
<keyword evidence="11" id="KW-1185">Reference proteome</keyword>
<sequence>MIPKEKVKYFAPALLFLLLLIDGQLSMGAENLLDNAYYPSAHLLLLVYLLLIPNLSKSYVIISALVIGLICDSYYLGVLGIYTVALVSTVVLMYTFQGIVETNIPTAFFGMVIFVTSYELIAVALQVIFHLSKVGPIIFVTRVLGPTLLFNMLIFVLFFYPLKRLFSTK</sequence>
<reference evidence="10" key="2">
    <citation type="submission" date="2017-05" db="EMBL/GenBank/DDBJ databases">
        <authorList>
            <consortium name="The Broad Institute Genomics Platform"/>
            <consortium name="The Broad Institute Genomic Center for Infectious Diseases"/>
            <person name="Earl A."/>
            <person name="Manson A."/>
            <person name="Schwartman J."/>
            <person name="Gilmore M."/>
            <person name="Abouelleil A."/>
            <person name="Cao P."/>
            <person name="Chapman S."/>
            <person name="Cusick C."/>
            <person name="Shea T."/>
            <person name="Young S."/>
            <person name="Neafsey D."/>
            <person name="Nusbaum C."/>
            <person name="Birren B."/>
        </authorList>
    </citation>
    <scope>NUCLEOTIDE SEQUENCE</scope>
    <source>
        <strain evidence="10">9E7_DIV0242</strain>
    </source>
</reference>
<evidence type="ECO:0000256" key="6">
    <source>
        <dbReference type="ARBA" id="ARBA00022989"/>
    </source>
</evidence>
<keyword evidence="7 8" id="KW-0472">Membrane</keyword>
<dbReference type="NCBIfam" id="TIGR03426">
    <property type="entry name" value="shape_MreD"/>
    <property type="match status" value="1"/>
</dbReference>
<feature type="transmembrane region" description="Helical" evidence="8">
    <location>
        <begin position="74"/>
        <end position="96"/>
    </location>
</feature>
<feature type="transmembrane region" description="Helical" evidence="8">
    <location>
        <begin position="108"/>
        <end position="131"/>
    </location>
</feature>
<organism evidence="9">
    <name type="scientific">Candidatus Enterococcus clewellii</name>
    <dbReference type="NCBI Taxonomy" id="1834193"/>
    <lineage>
        <taxon>Bacteria</taxon>
        <taxon>Bacillati</taxon>
        <taxon>Bacillota</taxon>
        <taxon>Bacilli</taxon>
        <taxon>Lactobacillales</taxon>
        <taxon>Enterococcaceae</taxon>
        <taxon>Enterococcus</taxon>
    </lineage>
</organism>
<keyword evidence="4 8" id="KW-0812">Transmembrane</keyword>
<dbReference type="EMBL" id="NGMM01000004">
    <property type="protein sequence ID" value="OTP14319.1"/>
    <property type="molecule type" value="Genomic_DNA"/>
</dbReference>
<reference evidence="9" key="1">
    <citation type="submission" date="2017-05" db="EMBL/GenBank/DDBJ databases">
        <title>The Genome Sequence of Enterococcus sp. 9E7_DIV0242.</title>
        <authorList>
            <consortium name="The Broad Institute Genomics Platform"/>
            <consortium name="The Broad Institute Genomic Center for Infectious Diseases"/>
            <person name="Earl A."/>
            <person name="Manson A."/>
            <person name="Schwartman J."/>
            <person name="Gilmore M."/>
            <person name="Abouelleil A."/>
            <person name="Cao P."/>
            <person name="Chapman S."/>
            <person name="Cusick C."/>
            <person name="Shea T."/>
            <person name="Young S."/>
            <person name="Neafsey D."/>
            <person name="Nusbaum C."/>
            <person name="Birren B."/>
        </authorList>
    </citation>
    <scope>NUCLEOTIDE SEQUENCE [LARGE SCALE GENOMIC DNA]</scope>
    <source>
        <strain evidence="9">9E7_DIV0242</strain>
    </source>
</reference>
<dbReference type="EMBL" id="CP147247">
    <property type="protein sequence ID" value="WYJ90659.1"/>
    <property type="molecule type" value="Genomic_DNA"/>
</dbReference>
<feature type="transmembrane region" description="Helical" evidence="8">
    <location>
        <begin position="44"/>
        <end position="67"/>
    </location>
</feature>
<dbReference type="GO" id="GO:0005886">
    <property type="term" value="C:plasma membrane"/>
    <property type="evidence" value="ECO:0007669"/>
    <property type="project" value="UniProtKB-SubCell"/>
</dbReference>
<keyword evidence="5" id="KW-0133">Cell shape</keyword>